<proteinExistence type="predicted"/>
<evidence type="ECO:0000256" key="1">
    <source>
        <dbReference type="SAM" id="MobiDB-lite"/>
    </source>
</evidence>
<dbReference type="Proteomes" id="UP000504637">
    <property type="component" value="Unplaced"/>
</dbReference>
<name>A0A6J3M6P4_9PEZI</name>
<reference evidence="3" key="3">
    <citation type="submission" date="2025-08" db="UniProtKB">
        <authorList>
            <consortium name="RefSeq"/>
        </authorList>
    </citation>
    <scope>IDENTIFICATION</scope>
    <source>
        <strain evidence="3">CBS 342.82</strain>
    </source>
</reference>
<dbReference type="GeneID" id="54357410"/>
<sequence>MASQSRLPSIRRPGGSGSTNGKSRPLSMFEMSADGLRSLGESASNLLSSSDTNTSTKQSKRRSLLPQFSRKGSADTRDVVAAIREDESESADGSSVTDSIQEDRRAMPPPAKPAKQVLKPPAASGSKDSQPSTPLHTTVGLPSDSAHKRNTSSKMPSIPGPRTSSIPGKSGHARTTSSMSMQGYHNRTASTASIAGDRRPTLGTGRPPTSGSIKASGQHSPPRPVSRSTGKSALPPPSRPTFSTYQQHYSPAKSIQPKPAVPIAKGVAPAVAPEEEEEEEVPITFDVAKDQIELLQLSLLHQTSASTLRAYEYSAKHKLSHRHAKLQQAFSTIEEEEREQRRHINLDALETWCVDSQLLVEHLQILNRVVADLHSLTEPGSRFEELATTFEDWIMAAEKSLTGGDQVTSFIEPLSESWRTAHTSLAIKLRSVQQDIAQFPPLPRETQPGNPSSLQLILTTCSKLVDGMLRELDMMTKIQKEVLRRGHAQVDDSIKELLASNEGNATKKTWTPAWHQGT</sequence>
<feature type="compositionally biased region" description="Polar residues" evidence="1">
    <location>
        <begin position="207"/>
        <end position="219"/>
    </location>
</feature>
<reference evidence="3" key="1">
    <citation type="submission" date="2020-01" db="EMBL/GenBank/DDBJ databases">
        <authorList>
            <consortium name="DOE Joint Genome Institute"/>
            <person name="Haridas S."/>
            <person name="Albert R."/>
            <person name="Binder M."/>
            <person name="Bloem J."/>
            <person name="Labutti K."/>
            <person name="Salamov A."/>
            <person name="Andreopoulos B."/>
            <person name="Baker S.E."/>
            <person name="Barry K."/>
            <person name="Bills G."/>
            <person name="Bluhm B.H."/>
            <person name="Cannon C."/>
            <person name="Castanera R."/>
            <person name="Culley D.E."/>
            <person name="Daum C."/>
            <person name="Ezra D."/>
            <person name="Gonzalez J.B."/>
            <person name="Henrissat B."/>
            <person name="Kuo A."/>
            <person name="Liang C."/>
            <person name="Lipzen A."/>
            <person name="Lutzoni F."/>
            <person name="Magnuson J."/>
            <person name="Mondo S."/>
            <person name="Nolan M."/>
            <person name="Ohm R."/>
            <person name="Pangilinan J."/>
            <person name="Park H.-J."/>
            <person name="Ramirez L."/>
            <person name="Alfaro M."/>
            <person name="Sun H."/>
            <person name="Tritt A."/>
            <person name="Yoshinaga Y."/>
            <person name="Zwiers L.-H."/>
            <person name="Turgeon B.G."/>
            <person name="Goodwin S.B."/>
            <person name="Spatafora J.W."/>
            <person name="Crous P.W."/>
            <person name="Grigoriev I.V."/>
        </authorList>
    </citation>
    <scope>NUCLEOTIDE SEQUENCE</scope>
    <source>
        <strain evidence="3">CBS 342.82</strain>
    </source>
</reference>
<reference evidence="3" key="2">
    <citation type="submission" date="2020-04" db="EMBL/GenBank/DDBJ databases">
        <authorList>
            <consortium name="NCBI Genome Project"/>
        </authorList>
    </citation>
    <scope>NUCLEOTIDE SEQUENCE</scope>
    <source>
        <strain evidence="3">CBS 342.82</strain>
    </source>
</reference>
<feature type="compositionally biased region" description="Polar residues" evidence="1">
    <location>
        <begin position="162"/>
        <end position="193"/>
    </location>
</feature>
<feature type="compositionally biased region" description="Polar residues" evidence="1">
    <location>
        <begin position="240"/>
        <end position="249"/>
    </location>
</feature>
<protein>
    <submittedName>
        <fullName evidence="3">Uncharacterized protein</fullName>
    </submittedName>
</protein>
<evidence type="ECO:0000313" key="3">
    <source>
        <dbReference type="RefSeq" id="XP_033460721.1"/>
    </source>
</evidence>
<keyword evidence="2" id="KW-1185">Reference proteome</keyword>
<accession>A0A6J3M6P4</accession>
<gene>
    <name evidence="3" type="ORF">K489DRAFT_204784</name>
</gene>
<dbReference type="RefSeq" id="XP_033460721.1">
    <property type="nucleotide sequence ID" value="XM_033599611.1"/>
</dbReference>
<organism evidence="3">
    <name type="scientific">Dissoconium aciculare CBS 342.82</name>
    <dbReference type="NCBI Taxonomy" id="1314786"/>
    <lineage>
        <taxon>Eukaryota</taxon>
        <taxon>Fungi</taxon>
        <taxon>Dikarya</taxon>
        <taxon>Ascomycota</taxon>
        <taxon>Pezizomycotina</taxon>
        <taxon>Dothideomycetes</taxon>
        <taxon>Dothideomycetidae</taxon>
        <taxon>Mycosphaerellales</taxon>
        <taxon>Dissoconiaceae</taxon>
        <taxon>Dissoconium</taxon>
    </lineage>
</organism>
<evidence type="ECO:0000313" key="2">
    <source>
        <dbReference type="Proteomes" id="UP000504637"/>
    </source>
</evidence>
<feature type="region of interest" description="Disordered" evidence="1">
    <location>
        <begin position="1"/>
        <end position="257"/>
    </location>
</feature>
<dbReference type="OrthoDB" id="5429993at2759"/>
<feature type="compositionally biased region" description="Polar residues" evidence="1">
    <location>
        <begin position="126"/>
        <end position="136"/>
    </location>
</feature>
<feature type="compositionally biased region" description="Low complexity" evidence="1">
    <location>
        <begin position="38"/>
        <end position="56"/>
    </location>
</feature>
<dbReference type="AlphaFoldDB" id="A0A6J3M6P4"/>